<dbReference type="GO" id="GO:0000155">
    <property type="term" value="F:phosphorelay sensor kinase activity"/>
    <property type="evidence" value="ECO:0007669"/>
    <property type="project" value="InterPro"/>
</dbReference>
<feature type="compositionally biased region" description="Polar residues" evidence="7">
    <location>
        <begin position="84"/>
        <end position="103"/>
    </location>
</feature>
<proteinExistence type="predicted"/>
<feature type="compositionally biased region" description="Basic and acidic residues" evidence="7">
    <location>
        <begin position="678"/>
        <end position="695"/>
    </location>
</feature>
<dbReference type="GO" id="GO:0009927">
    <property type="term" value="F:histidine phosphotransfer kinase activity"/>
    <property type="evidence" value="ECO:0007669"/>
    <property type="project" value="TreeGrafter"/>
</dbReference>
<feature type="region of interest" description="Disordered" evidence="7">
    <location>
        <begin position="607"/>
        <end position="633"/>
    </location>
</feature>
<evidence type="ECO:0000259" key="9">
    <source>
        <dbReference type="PROSITE" id="PS50109"/>
    </source>
</evidence>
<dbReference type="GO" id="GO:0005886">
    <property type="term" value="C:plasma membrane"/>
    <property type="evidence" value="ECO:0007669"/>
    <property type="project" value="TreeGrafter"/>
</dbReference>
<dbReference type="SMART" id="SM00448">
    <property type="entry name" value="REC"/>
    <property type="match status" value="1"/>
</dbReference>
<dbReference type="InterPro" id="IPR036890">
    <property type="entry name" value="HATPase_C_sf"/>
</dbReference>
<dbReference type="SUPFAM" id="SSF47384">
    <property type="entry name" value="Homodimeric domain of signal transducing histidine kinase"/>
    <property type="match status" value="1"/>
</dbReference>
<organism evidence="11">
    <name type="scientific">Grammatophora oceanica</name>
    <dbReference type="NCBI Taxonomy" id="210454"/>
    <lineage>
        <taxon>Eukaryota</taxon>
        <taxon>Sar</taxon>
        <taxon>Stramenopiles</taxon>
        <taxon>Ochrophyta</taxon>
        <taxon>Bacillariophyta</taxon>
        <taxon>Fragilariophyceae</taxon>
        <taxon>Fragilariophycidae</taxon>
        <taxon>Rhabdonematales</taxon>
        <taxon>Grammatophoraceae</taxon>
        <taxon>Grammatophora</taxon>
    </lineage>
</organism>
<feature type="compositionally biased region" description="Low complexity" evidence="7">
    <location>
        <begin position="125"/>
        <end position="137"/>
    </location>
</feature>
<dbReference type="InterPro" id="IPR003661">
    <property type="entry name" value="HisK_dim/P_dom"/>
</dbReference>
<reference evidence="11" key="1">
    <citation type="submission" date="2021-01" db="EMBL/GenBank/DDBJ databases">
        <authorList>
            <person name="Corre E."/>
            <person name="Pelletier E."/>
            <person name="Niang G."/>
            <person name="Scheremetjew M."/>
            <person name="Finn R."/>
            <person name="Kale V."/>
            <person name="Holt S."/>
            <person name="Cochrane G."/>
            <person name="Meng A."/>
            <person name="Brown T."/>
            <person name="Cohen L."/>
        </authorList>
    </citation>
    <scope>NUCLEOTIDE SEQUENCE</scope>
    <source>
        <strain evidence="11">CCMP 410</strain>
    </source>
</reference>
<dbReference type="InterPro" id="IPR003594">
    <property type="entry name" value="HATPase_dom"/>
</dbReference>
<comment type="catalytic activity">
    <reaction evidence="1">
        <text>ATP + protein L-histidine = ADP + protein N-phospho-L-histidine.</text>
        <dbReference type="EC" id="2.7.13.3"/>
    </reaction>
</comment>
<dbReference type="EMBL" id="HBGK01019020">
    <property type="protein sequence ID" value="CAD9280681.1"/>
    <property type="molecule type" value="Transcribed_RNA"/>
</dbReference>
<dbReference type="AlphaFoldDB" id="A0A7S1Y743"/>
<dbReference type="InterPro" id="IPR005467">
    <property type="entry name" value="His_kinase_dom"/>
</dbReference>
<feature type="modified residue" description="4-aspartylphosphate" evidence="6">
    <location>
        <position position="849"/>
    </location>
</feature>
<keyword evidence="5" id="KW-0418">Kinase</keyword>
<keyword evidence="8" id="KW-1133">Transmembrane helix</keyword>
<evidence type="ECO:0000256" key="7">
    <source>
        <dbReference type="SAM" id="MobiDB-lite"/>
    </source>
</evidence>
<dbReference type="Gene3D" id="3.30.565.10">
    <property type="entry name" value="Histidine kinase-like ATPase, C-terminal domain"/>
    <property type="match status" value="1"/>
</dbReference>
<feature type="region of interest" description="Disordered" evidence="7">
    <location>
        <begin position="546"/>
        <end position="577"/>
    </location>
</feature>
<dbReference type="SUPFAM" id="SSF55874">
    <property type="entry name" value="ATPase domain of HSP90 chaperone/DNA topoisomerase II/histidine kinase"/>
    <property type="match status" value="1"/>
</dbReference>
<dbReference type="Pfam" id="PF02518">
    <property type="entry name" value="HATPase_c"/>
    <property type="match status" value="1"/>
</dbReference>
<protein>
    <recommendedName>
        <fullName evidence="2">histidine kinase</fullName>
        <ecNumber evidence="2">2.7.13.3</ecNumber>
    </recommendedName>
</protein>
<dbReference type="CDD" id="cd00082">
    <property type="entry name" value="HisKA"/>
    <property type="match status" value="1"/>
</dbReference>
<evidence type="ECO:0000313" key="11">
    <source>
        <dbReference type="EMBL" id="CAD9280681.1"/>
    </source>
</evidence>
<dbReference type="Pfam" id="PF00512">
    <property type="entry name" value="HisKA"/>
    <property type="match status" value="1"/>
</dbReference>
<evidence type="ECO:0000256" key="3">
    <source>
        <dbReference type="ARBA" id="ARBA00022553"/>
    </source>
</evidence>
<dbReference type="PROSITE" id="PS50110">
    <property type="entry name" value="RESPONSE_REGULATORY"/>
    <property type="match status" value="1"/>
</dbReference>
<dbReference type="PANTHER" id="PTHR43047:SF72">
    <property type="entry name" value="OSMOSENSING HISTIDINE PROTEIN KINASE SLN1"/>
    <property type="match status" value="1"/>
</dbReference>
<feature type="region of interest" description="Disordered" evidence="7">
    <location>
        <begin position="676"/>
        <end position="695"/>
    </location>
</feature>
<evidence type="ECO:0000256" key="1">
    <source>
        <dbReference type="ARBA" id="ARBA00000085"/>
    </source>
</evidence>
<feature type="compositionally biased region" description="Low complexity" evidence="7">
    <location>
        <begin position="561"/>
        <end position="577"/>
    </location>
</feature>
<dbReference type="PROSITE" id="PS50109">
    <property type="entry name" value="HIS_KIN"/>
    <property type="match status" value="1"/>
</dbReference>
<feature type="region of interest" description="Disordered" evidence="7">
    <location>
        <begin position="40"/>
        <end position="137"/>
    </location>
</feature>
<dbReference type="InterPro" id="IPR011006">
    <property type="entry name" value="CheY-like_superfamily"/>
</dbReference>
<keyword evidence="8" id="KW-0812">Transmembrane</keyword>
<feature type="domain" description="Response regulatory" evidence="10">
    <location>
        <begin position="788"/>
        <end position="921"/>
    </location>
</feature>
<dbReference type="EC" id="2.7.13.3" evidence="2"/>
<name>A0A7S1Y743_9STRA</name>
<feature type="region of interest" description="Disordered" evidence="7">
    <location>
        <begin position="922"/>
        <end position="949"/>
    </location>
</feature>
<feature type="compositionally biased region" description="Low complexity" evidence="7">
    <location>
        <begin position="57"/>
        <end position="66"/>
    </location>
</feature>
<keyword evidence="3 6" id="KW-0597">Phosphoprotein</keyword>
<keyword evidence="8" id="KW-0472">Membrane</keyword>
<evidence type="ECO:0000256" key="5">
    <source>
        <dbReference type="ARBA" id="ARBA00022777"/>
    </source>
</evidence>
<evidence type="ECO:0000259" key="10">
    <source>
        <dbReference type="PROSITE" id="PS50110"/>
    </source>
</evidence>
<dbReference type="SMART" id="SM00387">
    <property type="entry name" value="HATPase_c"/>
    <property type="match status" value="1"/>
</dbReference>
<dbReference type="InterPro" id="IPR001789">
    <property type="entry name" value="Sig_transdc_resp-reg_receiver"/>
</dbReference>
<evidence type="ECO:0000256" key="8">
    <source>
        <dbReference type="SAM" id="Phobius"/>
    </source>
</evidence>
<dbReference type="SMART" id="SM00388">
    <property type="entry name" value="HisKA"/>
    <property type="match status" value="1"/>
</dbReference>
<evidence type="ECO:0000256" key="2">
    <source>
        <dbReference type="ARBA" id="ARBA00012438"/>
    </source>
</evidence>
<feature type="domain" description="Histidine kinase" evidence="9">
    <location>
        <begin position="378"/>
        <end position="672"/>
    </location>
</feature>
<dbReference type="Pfam" id="PF00072">
    <property type="entry name" value="Response_reg"/>
    <property type="match status" value="1"/>
</dbReference>
<dbReference type="PANTHER" id="PTHR43047">
    <property type="entry name" value="TWO-COMPONENT HISTIDINE PROTEIN KINASE"/>
    <property type="match status" value="1"/>
</dbReference>
<dbReference type="InterPro" id="IPR004358">
    <property type="entry name" value="Sig_transdc_His_kin-like_C"/>
</dbReference>
<dbReference type="InterPro" id="IPR036097">
    <property type="entry name" value="HisK_dim/P_sf"/>
</dbReference>
<dbReference type="PRINTS" id="PR00344">
    <property type="entry name" value="BCTRLSENSOR"/>
</dbReference>
<dbReference type="Gene3D" id="3.40.50.2300">
    <property type="match status" value="1"/>
</dbReference>
<keyword evidence="4" id="KW-0808">Transferase</keyword>
<gene>
    <name evidence="11" type="ORF">GOCE00092_LOCUS9591</name>
</gene>
<dbReference type="SUPFAM" id="SSF52172">
    <property type="entry name" value="CheY-like"/>
    <property type="match status" value="1"/>
</dbReference>
<evidence type="ECO:0000256" key="6">
    <source>
        <dbReference type="PROSITE-ProRule" id="PRU00169"/>
    </source>
</evidence>
<evidence type="ECO:0000256" key="4">
    <source>
        <dbReference type="ARBA" id="ARBA00022679"/>
    </source>
</evidence>
<sequence>MLDALNNDTSRLLLVGSVVALLVINVLLILQLMARQQLRRPSSSLDDPVNREHKQRTTATTAHETTNVASAYSAAAEGDHESQLDNITISPGFTRSGSRTDGSSPLHHRTTTPTPPLRTATSDETTTGHSTYPSSSSSFDVKYAVEEIHKWLFLKGGHLQGAQALITEFCQSQVRDVVGIPLDRFLIGGLVIHPQVSAFDWKWEMKKEFQFSEVPSTLFEDEVLLQKLQKEPFIQLMQRKTNEIRITTAEQAEGSSVYKLFVPSRGGENNKQQEQPYTDYFALPMMHRGEFKGGMAWSTRHPGGFTDDHLLFFRSILAALSTVMRLHTNEHVVGTLLGNLQTQVEERTKELEVANASLALANQRIQQQSNAQLKHFAMMSHEIRTPLNCIVGMSSLLLETMTTTTSSSSLESPYEYDDIDGDDKDQLLDSIRMITSSGNLLRAVVDDVLDYSKLEYGKVELSIERTNVLETCRTVVRTIRTMGKEERNIAVECHFGRNNKRIPRVLQTDGRRLQQVLYNLLGNAMKFSKEGGVIYFSVYCSTTTTTKGNADDDDDTKKQDTNNGNDNKSDQQQEQQQSYLHFSIRDTGKGIPPSELSAIFRPFHQVVNKERGSNTNDDKDDDDGKQKKLHGGTGLGLAITSKIVTALGGTIQVQSKGIGHGAEFIVTLPYRDDEQEQKEDGFLKDENDDVKETVSETDEIRLQEQQRHREVLSNQTRTAISADAQRTPGDGSTTTTTTSTLVTPTVTALPFNDGGVCNDNNNKMGNSVVPPSSASLHPDKRSTSRPLRILVAEDNVVNQKVLERMLGRVAKQEQKGSPMAQGIVVDVVDNGAEAVERASSSPYDLILMDMEMPIMGGLEATERIVRAHQKQGQQQQKPKIVFLTAHVQDSFRQEAQKVGGDGFISKPFTLKTIKNLMASMMRDDNNDSGRSNSTMTRAAEDGNNDVWFK</sequence>
<dbReference type="Gene3D" id="1.10.287.130">
    <property type="match status" value="1"/>
</dbReference>
<accession>A0A7S1Y743</accession>
<feature type="transmembrane region" description="Helical" evidence="8">
    <location>
        <begin position="12"/>
        <end position="34"/>
    </location>
</feature>
<dbReference type="CDD" id="cd17546">
    <property type="entry name" value="REC_hyHK_CKI1_RcsC-like"/>
    <property type="match status" value="1"/>
</dbReference>